<dbReference type="InterPro" id="IPR006311">
    <property type="entry name" value="TAT_signal"/>
</dbReference>
<dbReference type="Gene3D" id="3.90.190.10">
    <property type="entry name" value="Protein tyrosine phosphatase superfamily"/>
    <property type="match status" value="1"/>
</dbReference>
<protein>
    <submittedName>
        <fullName evidence="3">Tyrosine-protein phosphatase</fullName>
        <ecNumber evidence="3">3.1.3.48</ecNumber>
    </submittedName>
</protein>
<dbReference type="PROSITE" id="PS51318">
    <property type="entry name" value="TAT"/>
    <property type="match status" value="1"/>
</dbReference>
<dbReference type="RefSeq" id="WP_339586299.1">
    <property type="nucleotide sequence ID" value="NZ_JBBHJZ010000001.1"/>
</dbReference>
<sequence>MTVRYTLLARALAGIALAALPGVAPLHAAPARSFEAPPPAVAPSRSLLLQGGQNFRDLGGYKTLDGRTVRWRTLFRSGAMNHLTAADFDYLAKLNLQTVVDLRSTEERAAAPVPWPEKAAPQILVRDYGQGAMGLENVDLAKLTGEGARARMAAIYPGILDNFNDQYRSLFDRLLAADAPLAFNCSAGKDRTGVAAALILTALNVPRETIIEDYLLSNQRFRPDLTTAAADPAMAIWRQVPPEVAKAFMGVDRSYIEGVFRVIDSHPGGAEGYLRDRLGLDHADLLALRKRYTTA</sequence>
<keyword evidence="4" id="KW-1185">Reference proteome</keyword>
<proteinExistence type="inferred from homology"/>
<dbReference type="Pfam" id="PF13350">
    <property type="entry name" value="Y_phosphatase3"/>
    <property type="match status" value="1"/>
</dbReference>
<dbReference type="SUPFAM" id="SSF52799">
    <property type="entry name" value="(Phosphotyrosine protein) phosphatases II"/>
    <property type="match status" value="1"/>
</dbReference>
<gene>
    <name evidence="3" type="ORF">WG901_07060</name>
</gene>
<evidence type="ECO:0000256" key="1">
    <source>
        <dbReference type="ARBA" id="ARBA00009580"/>
    </source>
</evidence>
<comment type="caution">
    <text evidence="3">The sequence shown here is derived from an EMBL/GenBank/DDBJ whole genome shotgun (WGS) entry which is preliminary data.</text>
</comment>
<dbReference type="InterPro" id="IPR026893">
    <property type="entry name" value="Tyr/Ser_Pase_IphP-type"/>
</dbReference>
<dbReference type="GO" id="GO:0004725">
    <property type="term" value="F:protein tyrosine phosphatase activity"/>
    <property type="evidence" value="ECO:0007669"/>
    <property type="project" value="UniProtKB-EC"/>
</dbReference>
<dbReference type="PANTHER" id="PTHR31126:SF1">
    <property type="entry name" value="TYROSINE SPECIFIC PROTEIN PHOSPHATASES DOMAIN-CONTAINING PROTEIN"/>
    <property type="match status" value="1"/>
</dbReference>
<reference evidence="3 4" key="1">
    <citation type="submission" date="2024-03" db="EMBL/GenBank/DDBJ databases">
        <authorList>
            <person name="Jo J.-H."/>
        </authorList>
    </citation>
    <scope>NUCLEOTIDE SEQUENCE [LARGE SCALE GENOMIC DNA]</scope>
    <source>
        <strain evidence="3 4">PS1R-30</strain>
    </source>
</reference>
<keyword evidence="3" id="KW-0378">Hydrolase</keyword>
<comment type="similarity">
    <text evidence="1">Belongs to the protein-tyrosine phosphatase family.</text>
</comment>
<feature type="signal peptide" evidence="2">
    <location>
        <begin position="1"/>
        <end position="28"/>
    </location>
</feature>
<dbReference type="Proteomes" id="UP001361239">
    <property type="component" value="Unassembled WGS sequence"/>
</dbReference>
<organism evidence="3 4">
    <name type="scientific">Novosphingobium anseongense</name>
    <dbReference type="NCBI Taxonomy" id="3133436"/>
    <lineage>
        <taxon>Bacteria</taxon>
        <taxon>Pseudomonadati</taxon>
        <taxon>Pseudomonadota</taxon>
        <taxon>Alphaproteobacteria</taxon>
        <taxon>Sphingomonadales</taxon>
        <taxon>Sphingomonadaceae</taxon>
        <taxon>Novosphingobium</taxon>
    </lineage>
</organism>
<keyword evidence="2" id="KW-0732">Signal</keyword>
<accession>A0ABU8RUK0</accession>
<dbReference type="EMBL" id="JBBHJZ010000001">
    <property type="protein sequence ID" value="MEJ5976386.1"/>
    <property type="molecule type" value="Genomic_DNA"/>
</dbReference>
<evidence type="ECO:0000313" key="4">
    <source>
        <dbReference type="Proteomes" id="UP001361239"/>
    </source>
</evidence>
<dbReference type="EC" id="3.1.3.48" evidence="3"/>
<dbReference type="InterPro" id="IPR029021">
    <property type="entry name" value="Prot-tyrosine_phosphatase-like"/>
</dbReference>
<evidence type="ECO:0000313" key="3">
    <source>
        <dbReference type="EMBL" id="MEJ5976386.1"/>
    </source>
</evidence>
<evidence type="ECO:0000256" key="2">
    <source>
        <dbReference type="SAM" id="SignalP"/>
    </source>
</evidence>
<name>A0ABU8RUK0_9SPHN</name>
<feature type="chain" id="PRO_5047024560" evidence="2">
    <location>
        <begin position="29"/>
        <end position="295"/>
    </location>
</feature>
<dbReference type="PANTHER" id="PTHR31126">
    <property type="entry name" value="TYROSINE-PROTEIN PHOSPHATASE"/>
    <property type="match status" value="1"/>
</dbReference>